<proteinExistence type="predicted"/>
<evidence type="ECO:0000256" key="1">
    <source>
        <dbReference type="SAM" id="MobiDB-lite"/>
    </source>
</evidence>
<feature type="region of interest" description="Disordered" evidence="1">
    <location>
        <begin position="1"/>
        <end position="53"/>
    </location>
</feature>
<feature type="compositionally biased region" description="Basic and acidic residues" evidence="1">
    <location>
        <begin position="1"/>
        <end position="18"/>
    </location>
</feature>
<dbReference type="RefSeq" id="WP_162990229.1">
    <property type="nucleotide sequence ID" value="NZ_CP033044.1"/>
</dbReference>
<organism evidence="2 3">
    <name type="scientific">Mesobacillus foraminis</name>
    <dbReference type="NCBI Taxonomy" id="279826"/>
    <lineage>
        <taxon>Bacteria</taxon>
        <taxon>Bacillati</taxon>
        <taxon>Bacillota</taxon>
        <taxon>Bacilli</taxon>
        <taxon>Bacillales</taxon>
        <taxon>Bacillaceae</taxon>
        <taxon>Mesobacillus</taxon>
    </lineage>
</organism>
<reference evidence="2 3" key="1">
    <citation type="journal article" date="2015" name="Stand. Genomic Sci.">
        <title>Genomic Encyclopedia of Bacterial and Archaeal Type Strains, Phase III: the genomes of soil and plant-associated and newly described type strains.</title>
        <authorList>
            <person name="Whitman W.B."/>
            <person name="Woyke T."/>
            <person name="Klenk H.P."/>
            <person name="Zhou Y."/>
            <person name="Lilburn T.G."/>
            <person name="Beck B.J."/>
            <person name="De Vos P."/>
            <person name="Vandamme P."/>
            <person name="Eisen J.A."/>
            <person name="Garrity G."/>
            <person name="Hugenholtz P."/>
            <person name="Kyrpides N.C."/>
        </authorList>
    </citation>
    <scope>NUCLEOTIDE SEQUENCE [LARGE SCALE GENOMIC DNA]</scope>
    <source>
        <strain evidence="2 3">CV53</strain>
    </source>
</reference>
<evidence type="ECO:0000313" key="3">
    <source>
        <dbReference type="Proteomes" id="UP000295689"/>
    </source>
</evidence>
<gene>
    <name evidence="2" type="ORF">EV146_10961</name>
</gene>
<dbReference type="EMBL" id="SLVV01000009">
    <property type="protein sequence ID" value="TCN22906.1"/>
    <property type="molecule type" value="Genomic_DNA"/>
</dbReference>
<accession>A0A4R2B8J0</accession>
<keyword evidence="3" id="KW-1185">Reference proteome</keyword>
<sequence length="53" mass="5939">MVNENHKKFQKEQKDLENRYLGGARNNNTKAQSDPEYNSGSNTDISPGATGRQ</sequence>
<feature type="compositionally biased region" description="Polar residues" evidence="1">
    <location>
        <begin position="25"/>
        <end position="45"/>
    </location>
</feature>
<comment type="caution">
    <text evidence="2">The sequence shown here is derived from an EMBL/GenBank/DDBJ whole genome shotgun (WGS) entry which is preliminary data.</text>
</comment>
<dbReference type="Proteomes" id="UP000295689">
    <property type="component" value="Unassembled WGS sequence"/>
</dbReference>
<name>A0A4R2B8J0_9BACI</name>
<dbReference type="AlphaFoldDB" id="A0A4R2B8J0"/>
<evidence type="ECO:0000313" key="2">
    <source>
        <dbReference type="EMBL" id="TCN22906.1"/>
    </source>
</evidence>
<protein>
    <submittedName>
        <fullName evidence="2">Uncharacterized protein</fullName>
    </submittedName>
</protein>